<reference evidence="2" key="5">
    <citation type="journal article" date="2021" name="G3 (Bethesda)">
        <title>Aegilops tauschii genome assembly Aet v5.0 features greater sequence contiguity and improved annotation.</title>
        <authorList>
            <person name="Wang L."/>
            <person name="Zhu T."/>
            <person name="Rodriguez J.C."/>
            <person name="Deal K.R."/>
            <person name="Dubcovsky J."/>
            <person name="McGuire P.E."/>
            <person name="Lux T."/>
            <person name="Spannagl M."/>
            <person name="Mayer K.F.X."/>
            <person name="Baldrich P."/>
            <person name="Meyers B.C."/>
            <person name="Huo N."/>
            <person name="Gu Y.Q."/>
            <person name="Zhou H."/>
            <person name="Devos K.M."/>
            <person name="Bennetzen J.L."/>
            <person name="Unver T."/>
            <person name="Budak H."/>
            <person name="Gulick P.J."/>
            <person name="Galiba G."/>
            <person name="Kalapos B."/>
            <person name="Nelson D.R."/>
            <person name="Li P."/>
            <person name="You F.M."/>
            <person name="Luo M.C."/>
            <person name="Dvorak J."/>
        </authorList>
    </citation>
    <scope>NUCLEOTIDE SEQUENCE [LARGE SCALE GENOMIC DNA]</scope>
    <source>
        <strain evidence="2">cv. AL8/78</strain>
    </source>
</reference>
<evidence type="ECO:0000313" key="3">
    <source>
        <dbReference type="Proteomes" id="UP000015105"/>
    </source>
</evidence>
<keyword evidence="3" id="KW-1185">Reference proteome</keyword>
<reference evidence="2" key="4">
    <citation type="submission" date="2019-03" db="UniProtKB">
        <authorList>
            <consortium name="EnsemblPlants"/>
        </authorList>
    </citation>
    <scope>IDENTIFICATION</scope>
</reference>
<dbReference type="EnsemblPlants" id="AET4Gv20376200.1">
    <property type="protein sequence ID" value="AET4Gv20376200.1"/>
    <property type="gene ID" value="AET4Gv20376200"/>
</dbReference>
<dbReference type="Gramene" id="AET4Gv20376200.1">
    <property type="protein sequence ID" value="AET4Gv20376200.1"/>
    <property type="gene ID" value="AET4Gv20376200"/>
</dbReference>
<reference evidence="3" key="2">
    <citation type="journal article" date="2017" name="Nat. Plants">
        <title>The Aegilops tauschii genome reveals multiple impacts of transposons.</title>
        <authorList>
            <person name="Zhao G."/>
            <person name="Zou C."/>
            <person name="Li K."/>
            <person name="Wang K."/>
            <person name="Li T."/>
            <person name="Gao L."/>
            <person name="Zhang X."/>
            <person name="Wang H."/>
            <person name="Yang Z."/>
            <person name="Liu X."/>
            <person name="Jiang W."/>
            <person name="Mao L."/>
            <person name="Kong X."/>
            <person name="Jiao Y."/>
            <person name="Jia J."/>
        </authorList>
    </citation>
    <scope>NUCLEOTIDE SEQUENCE [LARGE SCALE GENOMIC DNA]</scope>
    <source>
        <strain evidence="3">cv. AL8/78</strain>
    </source>
</reference>
<dbReference type="Proteomes" id="UP000015105">
    <property type="component" value="Chromosome 4D"/>
</dbReference>
<organism evidence="2 3">
    <name type="scientific">Aegilops tauschii subsp. strangulata</name>
    <name type="common">Goatgrass</name>
    <dbReference type="NCBI Taxonomy" id="200361"/>
    <lineage>
        <taxon>Eukaryota</taxon>
        <taxon>Viridiplantae</taxon>
        <taxon>Streptophyta</taxon>
        <taxon>Embryophyta</taxon>
        <taxon>Tracheophyta</taxon>
        <taxon>Spermatophyta</taxon>
        <taxon>Magnoliopsida</taxon>
        <taxon>Liliopsida</taxon>
        <taxon>Poales</taxon>
        <taxon>Poaceae</taxon>
        <taxon>BOP clade</taxon>
        <taxon>Pooideae</taxon>
        <taxon>Triticodae</taxon>
        <taxon>Triticeae</taxon>
        <taxon>Triticinae</taxon>
        <taxon>Aegilops</taxon>
    </lineage>
</organism>
<sequence length="155" mass="17432">RGSLVLRGRRGPVPAARATPAGHARKLTSWSARTVGNVRHKLALSRELLLRFDKAQEDRTLTAHEEWLRKQIKGSYLGLASLERTIARQQSRIASLKDGDANTSFFHQQRSYRRQKNQVHSLSVNGHAHTDHADMAAAAYAHFDELLGNEVDRDC</sequence>
<evidence type="ECO:0000256" key="1">
    <source>
        <dbReference type="SAM" id="MobiDB-lite"/>
    </source>
</evidence>
<reference evidence="2" key="3">
    <citation type="journal article" date="2017" name="Nature">
        <title>Genome sequence of the progenitor of the wheat D genome Aegilops tauschii.</title>
        <authorList>
            <person name="Luo M.C."/>
            <person name="Gu Y.Q."/>
            <person name="Puiu D."/>
            <person name="Wang H."/>
            <person name="Twardziok S.O."/>
            <person name="Deal K.R."/>
            <person name="Huo N."/>
            <person name="Zhu T."/>
            <person name="Wang L."/>
            <person name="Wang Y."/>
            <person name="McGuire P.E."/>
            <person name="Liu S."/>
            <person name="Long H."/>
            <person name="Ramasamy R.K."/>
            <person name="Rodriguez J.C."/>
            <person name="Van S.L."/>
            <person name="Yuan L."/>
            <person name="Wang Z."/>
            <person name="Xia Z."/>
            <person name="Xiao L."/>
            <person name="Anderson O.D."/>
            <person name="Ouyang S."/>
            <person name="Liang Y."/>
            <person name="Zimin A.V."/>
            <person name="Pertea G."/>
            <person name="Qi P."/>
            <person name="Bennetzen J.L."/>
            <person name="Dai X."/>
            <person name="Dawson M.W."/>
            <person name="Muller H.G."/>
            <person name="Kugler K."/>
            <person name="Rivarola-Duarte L."/>
            <person name="Spannagl M."/>
            <person name="Mayer K.F.X."/>
            <person name="Lu F.H."/>
            <person name="Bevan M.W."/>
            <person name="Leroy P."/>
            <person name="Li P."/>
            <person name="You F.M."/>
            <person name="Sun Q."/>
            <person name="Liu Z."/>
            <person name="Lyons E."/>
            <person name="Wicker T."/>
            <person name="Salzberg S.L."/>
            <person name="Devos K.M."/>
            <person name="Dvorak J."/>
        </authorList>
    </citation>
    <scope>NUCLEOTIDE SEQUENCE [LARGE SCALE GENOMIC DNA]</scope>
    <source>
        <strain evidence="2">cv. AL8/78</strain>
    </source>
</reference>
<evidence type="ECO:0000313" key="2">
    <source>
        <dbReference type="EnsemblPlants" id="AET4Gv20376200.1"/>
    </source>
</evidence>
<feature type="compositionally biased region" description="Low complexity" evidence="1">
    <location>
        <begin position="11"/>
        <end position="22"/>
    </location>
</feature>
<proteinExistence type="predicted"/>
<dbReference type="AlphaFoldDB" id="A0A453HZT1"/>
<accession>A0A453HZT1</accession>
<reference evidence="3" key="1">
    <citation type="journal article" date="2014" name="Science">
        <title>Ancient hybridizations among the ancestral genomes of bread wheat.</title>
        <authorList>
            <consortium name="International Wheat Genome Sequencing Consortium,"/>
            <person name="Marcussen T."/>
            <person name="Sandve S.R."/>
            <person name="Heier L."/>
            <person name="Spannagl M."/>
            <person name="Pfeifer M."/>
            <person name="Jakobsen K.S."/>
            <person name="Wulff B.B."/>
            <person name="Steuernagel B."/>
            <person name="Mayer K.F."/>
            <person name="Olsen O.A."/>
        </authorList>
    </citation>
    <scope>NUCLEOTIDE SEQUENCE [LARGE SCALE GENOMIC DNA]</scope>
    <source>
        <strain evidence="3">cv. AL8/78</strain>
    </source>
</reference>
<protein>
    <submittedName>
        <fullName evidence="2">Uncharacterized protein</fullName>
    </submittedName>
</protein>
<feature type="region of interest" description="Disordered" evidence="1">
    <location>
        <begin position="1"/>
        <end position="24"/>
    </location>
</feature>
<name>A0A453HZT1_AEGTS</name>